<evidence type="ECO:0000313" key="3">
    <source>
        <dbReference type="Proteomes" id="UP000534783"/>
    </source>
</evidence>
<dbReference type="CDD" id="cd04301">
    <property type="entry name" value="NAT_SF"/>
    <property type="match status" value="1"/>
</dbReference>
<dbReference type="PANTHER" id="PTHR43233">
    <property type="entry name" value="FAMILY N-ACETYLTRANSFERASE, PUTATIVE (AFU_ORTHOLOGUE AFUA_6G03350)-RELATED"/>
    <property type="match status" value="1"/>
</dbReference>
<reference evidence="2 3" key="1">
    <citation type="journal article" date="2020" name="Nature">
        <title>Bacterial chemolithoautotrophy via manganese oxidation.</title>
        <authorList>
            <person name="Yu H."/>
            <person name="Leadbetter J.R."/>
        </authorList>
    </citation>
    <scope>NUCLEOTIDE SEQUENCE [LARGE SCALE GENOMIC DNA]</scope>
    <source>
        <strain evidence="2 3">Mn-1</strain>
    </source>
</reference>
<dbReference type="Proteomes" id="UP000534783">
    <property type="component" value="Unassembled WGS sequence"/>
</dbReference>
<proteinExistence type="predicted"/>
<evidence type="ECO:0000313" key="2">
    <source>
        <dbReference type="EMBL" id="NKE69961.1"/>
    </source>
</evidence>
<sequence>MISYQVEREIDPAAVADLFRRSGIRRPVEDLDRIGRMIHHANLILCAWDGEKLVAIARALTDFSYCCYLSDLAVDRAYQKQGIGKGLVDRIKDIVGEEVMILLLSAPEAESYYPHLGFEKAENAWRIPRRR</sequence>
<accession>A0A7X6DMI6</accession>
<evidence type="ECO:0000259" key="1">
    <source>
        <dbReference type="PROSITE" id="PS51186"/>
    </source>
</evidence>
<protein>
    <submittedName>
        <fullName evidence="2">GNAT family N-acetyltransferase</fullName>
    </submittedName>
</protein>
<dbReference type="EMBL" id="VTOW01000001">
    <property type="protein sequence ID" value="NKE69961.1"/>
    <property type="molecule type" value="Genomic_DNA"/>
</dbReference>
<gene>
    <name evidence="2" type="ORF">MNODULE_04290</name>
</gene>
<organism evidence="2 3">
    <name type="scientific">Candidatus Manganitrophus noduliformans</name>
    <dbReference type="NCBI Taxonomy" id="2606439"/>
    <lineage>
        <taxon>Bacteria</taxon>
        <taxon>Pseudomonadati</taxon>
        <taxon>Nitrospirota</taxon>
        <taxon>Nitrospiria</taxon>
        <taxon>Candidatus Troglogloeales</taxon>
        <taxon>Candidatus Manganitrophaceae</taxon>
        <taxon>Candidatus Manganitrophus</taxon>
    </lineage>
</organism>
<feature type="domain" description="N-acetyltransferase" evidence="1">
    <location>
        <begin position="8"/>
        <end position="131"/>
    </location>
</feature>
<dbReference type="InterPro" id="IPR000182">
    <property type="entry name" value="GNAT_dom"/>
</dbReference>
<dbReference type="Gene3D" id="3.40.630.30">
    <property type="match status" value="1"/>
</dbReference>
<dbReference type="InterPro" id="IPR053144">
    <property type="entry name" value="Acetyltransferase_Butenolide"/>
</dbReference>
<dbReference type="PROSITE" id="PS51186">
    <property type="entry name" value="GNAT"/>
    <property type="match status" value="1"/>
</dbReference>
<keyword evidence="3" id="KW-1185">Reference proteome</keyword>
<keyword evidence="2" id="KW-0808">Transferase</keyword>
<name>A0A7X6DMI6_9BACT</name>
<dbReference type="SUPFAM" id="SSF55729">
    <property type="entry name" value="Acyl-CoA N-acyltransferases (Nat)"/>
    <property type="match status" value="1"/>
</dbReference>
<dbReference type="PANTHER" id="PTHR43233:SF1">
    <property type="entry name" value="FAMILY N-ACETYLTRANSFERASE, PUTATIVE (AFU_ORTHOLOGUE AFUA_6G03350)-RELATED"/>
    <property type="match status" value="1"/>
</dbReference>
<comment type="caution">
    <text evidence="2">The sequence shown here is derived from an EMBL/GenBank/DDBJ whole genome shotgun (WGS) entry which is preliminary data.</text>
</comment>
<dbReference type="RefSeq" id="WP_168058238.1">
    <property type="nucleotide sequence ID" value="NZ_VTOW01000001.1"/>
</dbReference>
<dbReference type="GO" id="GO:0016747">
    <property type="term" value="F:acyltransferase activity, transferring groups other than amino-acyl groups"/>
    <property type="evidence" value="ECO:0007669"/>
    <property type="project" value="InterPro"/>
</dbReference>
<dbReference type="Pfam" id="PF13508">
    <property type="entry name" value="Acetyltransf_7"/>
    <property type="match status" value="1"/>
</dbReference>
<dbReference type="InterPro" id="IPR016181">
    <property type="entry name" value="Acyl_CoA_acyltransferase"/>
</dbReference>
<dbReference type="AlphaFoldDB" id="A0A7X6DMI6"/>